<feature type="compositionally biased region" description="Pro residues" evidence="1">
    <location>
        <begin position="1"/>
        <end position="16"/>
    </location>
</feature>
<protein>
    <submittedName>
        <fullName evidence="2">Uncharacterized protein</fullName>
    </submittedName>
</protein>
<comment type="caution">
    <text evidence="2">The sequence shown here is derived from an EMBL/GenBank/DDBJ whole genome shotgun (WGS) entry which is preliminary data.</text>
</comment>
<feature type="compositionally biased region" description="Low complexity" evidence="1">
    <location>
        <begin position="123"/>
        <end position="147"/>
    </location>
</feature>
<organism evidence="2 3">
    <name type="scientific">Favolaschia claudopus</name>
    <dbReference type="NCBI Taxonomy" id="2862362"/>
    <lineage>
        <taxon>Eukaryota</taxon>
        <taxon>Fungi</taxon>
        <taxon>Dikarya</taxon>
        <taxon>Basidiomycota</taxon>
        <taxon>Agaricomycotina</taxon>
        <taxon>Agaricomycetes</taxon>
        <taxon>Agaricomycetidae</taxon>
        <taxon>Agaricales</taxon>
        <taxon>Marasmiineae</taxon>
        <taxon>Mycenaceae</taxon>
        <taxon>Favolaschia</taxon>
    </lineage>
</organism>
<dbReference type="Proteomes" id="UP001362999">
    <property type="component" value="Unassembled WGS sequence"/>
</dbReference>
<feature type="region of interest" description="Disordered" evidence="1">
    <location>
        <begin position="123"/>
        <end position="159"/>
    </location>
</feature>
<feature type="compositionally biased region" description="Acidic residues" evidence="1">
    <location>
        <begin position="148"/>
        <end position="159"/>
    </location>
</feature>
<feature type="region of interest" description="Disordered" evidence="1">
    <location>
        <begin position="1"/>
        <end position="24"/>
    </location>
</feature>
<name>A0AAV9YYL8_9AGAR</name>
<dbReference type="EMBL" id="JAWWNJ010000285">
    <property type="protein sequence ID" value="KAK6966287.1"/>
    <property type="molecule type" value="Genomic_DNA"/>
</dbReference>
<gene>
    <name evidence="2" type="ORF">R3P38DRAFT_3246520</name>
</gene>
<keyword evidence="3" id="KW-1185">Reference proteome</keyword>
<accession>A0AAV9YYL8</accession>
<proteinExistence type="predicted"/>
<evidence type="ECO:0000256" key="1">
    <source>
        <dbReference type="SAM" id="MobiDB-lite"/>
    </source>
</evidence>
<evidence type="ECO:0000313" key="3">
    <source>
        <dbReference type="Proteomes" id="UP001362999"/>
    </source>
</evidence>
<evidence type="ECO:0000313" key="2">
    <source>
        <dbReference type="EMBL" id="KAK6966287.1"/>
    </source>
</evidence>
<dbReference type="AlphaFoldDB" id="A0AAV9YYL8"/>
<sequence>MASTTPPPPSATPSPQDPGASAQQEKFREAFKALGYEFTSTTRIAGLPTYIVENMLEYHRQQYREYGHAESGATGGDDAERQARIELSYDMTCHWFKNVYAKEVMERPTSLWTDSFGDTDSAGSAAAAAAENATPAPATPLDTAASEGDVEGEVKDEDDVAPSRRAFWLATHPSDLSDIMEGKAAAIMETVLRAIRFEDADAMVGDDNDNSEDEMPALIPIPTSDEEDASHDLEIIGMSPTPQEVQCNCTDGKHLPHLRRKVFAFVAPDGTLVIQKHRLNLIPLEM</sequence>
<reference evidence="2 3" key="1">
    <citation type="journal article" date="2024" name="J Genomics">
        <title>Draft genome sequencing and assembly of Favolaschia claudopus CIRM-BRFM 2984 isolated from oak limbs.</title>
        <authorList>
            <person name="Navarro D."/>
            <person name="Drula E."/>
            <person name="Chaduli D."/>
            <person name="Cazenave R."/>
            <person name="Ahrendt S."/>
            <person name="Wang J."/>
            <person name="Lipzen A."/>
            <person name="Daum C."/>
            <person name="Barry K."/>
            <person name="Grigoriev I.V."/>
            <person name="Favel A."/>
            <person name="Rosso M.N."/>
            <person name="Martin F."/>
        </authorList>
    </citation>
    <scope>NUCLEOTIDE SEQUENCE [LARGE SCALE GENOMIC DNA]</scope>
    <source>
        <strain evidence="2 3">CIRM-BRFM 2984</strain>
    </source>
</reference>